<feature type="domain" description="Gp67 C-terminal" evidence="2">
    <location>
        <begin position="118"/>
        <end position="202"/>
    </location>
</feature>
<reference evidence="3" key="1">
    <citation type="submission" date="2023-04" db="EMBL/GenBank/DDBJ databases">
        <authorList>
            <person name="Zhang X."/>
        </authorList>
    </citation>
    <scope>NUCLEOTIDE SEQUENCE</scope>
</reference>
<protein>
    <submittedName>
        <fullName evidence="3">Uncharacterized protein</fullName>
    </submittedName>
</protein>
<accession>A0AA96KR96</accession>
<evidence type="ECO:0000259" key="1">
    <source>
        <dbReference type="Pfam" id="PF20880"/>
    </source>
</evidence>
<dbReference type="EMBL" id="OQ884030">
    <property type="protein sequence ID" value="WNO29847.1"/>
    <property type="molecule type" value="Genomic_DNA"/>
</dbReference>
<dbReference type="InterPro" id="IPR049102">
    <property type="entry name" value="Gp67_N"/>
</dbReference>
<dbReference type="Pfam" id="PF20881">
    <property type="entry name" value="G1_gp67_C"/>
    <property type="match status" value="1"/>
</dbReference>
<name>A0AA96KR96_9CAUD</name>
<organism evidence="3">
    <name type="scientific">Bacillus phage SDFMU_Pbc</name>
    <dbReference type="NCBI Taxonomy" id="3076135"/>
    <lineage>
        <taxon>Viruses</taxon>
        <taxon>Duplodnaviria</taxon>
        <taxon>Heunggongvirae</taxon>
        <taxon>Uroviricota</taxon>
        <taxon>Caudoviricetes</taxon>
        <taxon>Herelleviridae</taxon>
        <taxon>Bastillevirinae</taxon>
        <taxon>Agatevirus</taxon>
        <taxon>Agatevirus agate</taxon>
    </lineage>
</organism>
<proteinExistence type="predicted"/>
<dbReference type="InterPro" id="IPR049103">
    <property type="entry name" value="Gp67_C"/>
</dbReference>
<feature type="domain" description="Gp67 N-terminal" evidence="1">
    <location>
        <begin position="13"/>
        <end position="69"/>
    </location>
</feature>
<evidence type="ECO:0000313" key="3">
    <source>
        <dbReference type="EMBL" id="WNO29847.1"/>
    </source>
</evidence>
<dbReference type="Pfam" id="PF20880">
    <property type="entry name" value="G1_gp67_N"/>
    <property type="match status" value="1"/>
</dbReference>
<sequence length="205" mass="24340">MKLTRKDKDTFIMTVETTEGGTKDLELSLEDVQNVYPFNSNYMYKYSPTRKKFYLCKDRGYKNTDVYKHSEGDNDIDYFEDDHTWFFHQSNVTDRNWDMFCAAERLDIPNLWNLSIGSLTQDKIKVGHVKLADAMDALNEKIAKRYLDSLTAEEVLEDRHIPNSGNEDWYATIYTVATREEEDQFILYGEIYNMLRLMRRFIEVK</sequence>
<evidence type="ECO:0000259" key="2">
    <source>
        <dbReference type="Pfam" id="PF20881"/>
    </source>
</evidence>